<organism evidence="4 5">
    <name type="scientific">Peribacillus loiseleuriae</name>
    <dbReference type="NCBI Taxonomy" id="1679170"/>
    <lineage>
        <taxon>Bacteria</taxon>
        <taxon>Bacillati</taxon>
        <taxon>Bacillota</taxon>
        <taxon>Bacilli</taxon>
        <taxon>Bacillales</taxon>
        <taxon>Bacillaceae</taxon>
        <taxon>Peribacillus</taxon>
    </lineage>
</organism>
<name>A0A0K9GZ98_9BACI</name>
<dbReference type="RefSeq" id="WP_053178176.1">
    <property type="nucleotide sequence ID" value="NZ_LFZW01000001.1"/>
</dbReference>
<sequence length="285" mass="31094">MREEENKPTSKKSIIRRFLNKRWALPAIYIASAALILAGAIWAQNSFNNSADNTIDKEEAAGIGNNTEEPAIEVNSNLEKINMPVTDSELAVIKKDFYDKDADKEKRAAALVFYNNRVMQNKGLDIAAKDGGAFDVVASLSGKVKKVKEDSLLGNEVEIEHENGVVTRYQSITDIKVTVGDEVKQGAVIAKAGRSLLNEEAGTHVHFEIRQDDVALNPNAIFGSQLASLETKEEAADKNPSSVGEKENPENSESKAIENPSGTKSKDDRTKEEPSDSEMSNTEEG</sequence>
<feature type="domain" description="M23ase beta-sheet core" evidence="3">
    <location>
        <begin position="121"/>
        <end position="218"/>
    </location>
</feature>
<keyword evidence="2" id="KW-0812">Transmembrane</keyword>
<dbReference type="PANTHER" id="PTHR21666">
    <property type="entry name" value="PEPTIDASE-RELATED"/>
    <property type="match status" value="1"/>
</dbReference>
<dbReference type="Gene3D" id="2.70.70.10">
    <property type="entry name" value="Glucose Permease (Domain IIA)"/>
    <property type="match status" value="1"/>
</dbReference>
<accession>A0A0K9GZ98</accession>
<dbReference type="InterPro" id="IPR011055">
    <property type="entry name" value="Dup_hybrid_motif"/>
</dbReference>
<dbReference type="SUPFAM" id="SSF51261">
    <property type="entry name" value="Duplicated hybrid motif"/>
    <property type="match status" value="1"/>
</dbReference>
<dbReference type="CDD" id="cd12797">
    <property type="entry name" value="M23_peptidase"/>
    <property type="match status" value="1"/>
</dbReference>
<dbReference type="AlphaFoldDB" id="A0A0K9GZ98"/>
<evidence type="ECO:0000256" key="2">
    <source>
        <dbReference type="SAM" id="Phobius"/>
    </source>
</evidence>
<dbReference type="Pfam" id="PF01551">
    <property type="entry name" value="Peptidase_M23"/>
    <property type="match status" value="1"/>
</dbReference>
<dbReference type="STRING" id="1679170.AC625_22470"/>
<evidence type="ECO:0000313" key="4">
    <source>
        <dbReference type="EMBL" id="KMY51946.1"/>
    </source>
</evidence>
<proteinExistence type="predicted"/>
<feature type="region of interest" description="Disordered" evidence="1">
    <location>
        <begin position="228"/>
        <end position="285"/>
    </location>
</feature>
<reference evidence="5" key="1">
    <citation type="submission" date="2015-07" db="EMBL/GenBank/DDBJ databases">
        <title>Genome sequencing project for genomic taxonomy and phylogenomics of Bacillus-like bacteria.</title>
        <authorList>
            <person name="Liu B."/>
            <person name="Wang J."/>
            <person name="Zhu Y."/>
            <person name="Liu G."/>
            <person name="Chen Q."/>
            <person name="Chen Z."/>
            <person name="Lan J."/>
            <person name="Che J."/>
            <person name="Ge C."/>
            <person name="Shi H."/>
            <person name="Pan Z."/>
            <person name="Liu X."/>
        </authorList>
    </citation>
    <scope>NUCLEOTIDE SEQUENCE [LARGE SCALE GENOMIC DNA]</scope>
    <source>
        <strain evidence="5">FJAT-27997</strain>
    </source>
</reference>
<dbReference type="PANTHER" id="PTHR21666:SF291">
    <property type="entry name" value="STAGE II SPORULATION PROTEIN Q"/>
    <property type="match status" value="1"/>
</dbReference>
<feature type="compositionally biased region" description="Basic and acidic residues" evidence="1">
    <location>
        <begin position="244"/>
        <end position="256"/>
    </location>
</feature>
<dbReference type="InterPro" id="IPR050570">
    <property type="entry name" value="Cell_wall_metabolism_enzyme"/>
</dbReference>
<protein>
    <recommendedName>
        <fullName evidence="3">M23ase beta-sheet core domain-containing protein</fullName>
    </recommendedName>
</protein>
<dbReference type="EMBL" id="LFZW01000001">
    <property type="protein sequence ID" value="KMY51946.1"/>
    <property type="molecule type" value="Genomic_DNA"/>
</dbReference>
<comment type="caution">
    <text evidence="4">The sequence shown here is derived from an EMBL/GenBank/DDBJ whole genome shotgun (WGS) entry which is preliminary data.</text>
</comment>
<dbReference type="GO" id="GO:0004222">
    <property type="term" value="F:metalloendopeptidase activity"/>
    <property type="evidence" value="ECO:0007669"/>
    <property type="project" value="TreeGrafter"/>
</dbReference>
<evidence type="ECO:0000256" key="1">
    <source>
        <dbReference type="SAM" id="MobiDB-lite"/>
    </source>
</evidence>
<keyword evidence="2" id="KW-0472">Membrane</keyword>
<feature type="compositionally biased region" description="Basic and acidic residues" evidence="1">
    <location>
        <begin position="264"/>
        <end position="274"/>
    </location>
</feature>
<feature type="transmembrane region" description="Helical" evidence="2">
    <location>
        <begin position="23"/>
        <end position="43"/>
    </location>
</feature>
<dbReference type="Proteomes" id="UP000037146">
    <property type="component" value="Unassembled WGS sequence"/>
</dbReference>
<dbReference type="PATRIC" id="fig|1679170.3.peg.5068"/>
<evidence type="ECO:0000313" key="5">
    <source>
        <dbReference type="Proteomes" id="UP000037146"/>
    </source>
</evidence>
<dbReference type="InterPro" id="IPR016047">
    <property type="entry name" value="M23ase_b-sheet_dom"/>
</dbReference>
<keyword evidence="2" id="KW-1133">Transmembrane helix</keyword>
<keyword evidence="5" id="KW-1185">Reference proteome</keyword>
<evidence type="ECO:0000259" key="3">
    <source>
        <dbReference type="Pfam" id="PF01551"/>
    </source>
</evidence>
<gene>
    <name evidence="4" type="ORF">AC625_22470</name>
</gene>